<sequence length="470" mass="52408">MTNAAGNNMVDVLEHCRVSPPLDLLVATNFLPLTFFDIFWLNWPSLARVYFYEFPCSTTEFTQTIVPHLKKSLASTLKHYYPFCGNLLTPTTLSNNTTPAIRYLDADSVSLIIAEFNGIASEGFRNLSGDDARDVDDLLALVPDLPQDGIVTGEDETVLVSPVLSIQVTLFPDHGFSIGFRNSHVVADGKTLYNFISTWASINAKQLIGEDDYKNLDTLPFYDRSVIKDPKGLASIFFAECLRMAKEFTKAFAQKVHRKDMVKATLVMNEAQIYELKKLASALLPHVSTFVVVCAYVWTCMAKARAALGQEINVETEVVEHFVFVVNTRARLDPPITSNYFGNAVFPCWSTLNTIQLVGEEGFGNAVKEIRRALDEQINNEEGVLKGIDTIFDRIKATKGKIKFGVAGSPKFDYYSTDFGWGKPKKYEVISEKFALAGSRDSKGDLELGFCLSRHEMHAFTTIFTDGLIN</sequence>
<accession>A0AAD8INX1</accession>
<keyword evidence="1" id="KW-0808">Transferase</keyword>
<keyword evidence="4" id="KW-1185">Reference proteome</keyword>
<dbReference type="Proteomes" id="UP001237642">
    <property type="component" value="Unassembled WGS sequence"/>
</dbReference>
<dbReference type="InterPro" id="IPR051504">
    <property type="entry name" value="Plant_metabolite_acyltrans"/>
</dbReference>
<dbReference type="InterPro" id="IPR023213">
    <property type="entry name" value="CAT-like_dom_sf"/>
</dbReference>
<reference evidence="3" key="2">
    <citation type="submission" date="2023-05" db="EMBL/GenBank/DDBJ databases">
        <authorList>
            <person name="Schelkunov M.I."/>
        </authorList>
    </citation>
    <scope>NUCLEOTIDE SEQUENCE</scope>
    <source>
        <strain evidence="3">Hsosn_3</strain>
        <tissue evidence="3">Leaf</tissue>
    </source>
</reference>
<comment type="caution">
    <text evidence="3">The sequence shown here is derived from an EMBL/GenBank/DDBJ whole genome shotgun (WGS) entry which is preliminary data.</text>
</comment>
<dbReference type="PANTHER" id="PTHR31625">
    <property type="match status" value="1"/>
</dbReference>
<dbReference type="Gene3D" id="3.30.559.10">
    <property type="entry name" value="Chloramphenicol acetyltransferase-like domain"/>
    <property type="match status" value="2"/>
</dbReference>
<dbReference type="EMBL" id="JAUIZM010000004">
    <property type="protein sequence ID" value="KAK1388941.1"/>
    <property type="molecule type" value="Genomic_DNA"/>
</dbReference>
<protein>
    <submittedName>
        <fullName evidence="3">Quercetin 3-O-glucoside-6''-O-malonyltransferase</fullName>
    </submittedName>
</protein>
<evidence type="ECO:0000313" key="4">
    <source>
        <dbReference type="Proteomes" id="UP001237642"/>
    </source>
</evidence>
<keyword evidence="2" id="KW-0012">Acyltransferase</keyword>
<evidence type="ECO:0000256" key="1">
    <source>
        <dbReference type="ARBA" id="ARBA00022679"/>
    </source>
</evidence>
<gene>
    <name evidence="3" type="ORF">POM88_017119</name>
</gene>
<reference evidence="3" key="1">
    <citation type="submission" date="2023-02" db="EMBL/GenBank/DDBJ databases">
        <title>Genome of toxic invasive species Heracleum sosnowskyi carries increased number of genes despite the absence of recent whole-genome duplications.</title>
        <authorList>
            <person name="Schelkunov M."/>
            <person name="Shtratnikova V."/>
            <person name="Makarenko M."/>
            <person name="Klepikova A."/>
            <person name="Omelchenko D."/>
            <person name="Novikova G."/>
            <person name="Obukhova E."/>
            <person name="Bogdanov V."/>
            <person name="Penin A."/>
            <person name="Logacheva M."/>
        </authorList>
    </citation>
    <scope>NUCLEOTIDE SEQUENCE</scope>
    <source>
        <strain evidence="3">Hsosn_3</strain>
        <tissue evidence="3">Leaf</tissue>
    </source>
</reference>
<organism evidence="3 4">
    <name type="scientific">Heracleum sosnowskyi</name>
    <dbReference type="NCBI Taxonomy" id="360622"/>
    <lineage>
        <taxon>Eukaryota</taxon>
        <taxon>Viridiplantae</taxon>
        <taxon>Streptophyta</taxon>
        <taxon>Embryophyta</taxon>
        <taxon>Tracheophyta</taxon>
        <taxon>Spermatophyta</taxon>
        <taxon>Magnoliopsida</taxon>
        <taxon>eudicotyledons</taxon>
        <taxon>Gunneridae</taxon>
        <taxon>Pentapetalae</taxon>
        <taxon>asterids</taxon>
        <taxon>campanulids</taxon>
        <taxon>Apiales</taxon>
        <taxon>Apiaceae</taxon>
        <taxon>Apioideae</taxon>
        <taxon>apioid superclade</taxon>
        <taxon>Tordylieae</taxon>
        <taxon>Tordyliinae</taxon>
        <taxon>Heracleum</taxon>
    </lineage>
</organism>
<dbReference type="Pfam" id="PF02458">
    <property type="entry name" value="Transferase"/>
    <property type="match status" value="1"/>
</dbReference>
<dbReference type="AlphaFoldDB" id="A0AAD8INX1"/>
<evidence type="ECO:0000313" key="3">
    <source>
        <dbReference type="EMBL" id="KAK1388941.1"/>
    </source>
</evidence>
<dbReference type="GO" id="GO:0016747">
    <property type="term" value="F:acyltransferase activity, transferring groups other than amino-acyl groups"/>
    <property type="evidence" value="ECO:0007669"/>
    <property type="project" value="UniProtKB-ARBA"/>
</dbReference>
<name>A0AAD8INX1_9APIA</name>
<evidence type="ECO:0000256" key="2">
    <source>
        <dbReference type="ARBA" id="ARBA00023315"/>
    </source>
</evidence>
<proteinExistence type="predicted"/>